<proteinExistence type="inferred from homology"/>
<dbReference type="EMBL" id="JAHLUN010000002">
    <property type="protein sequence ID" value="KAG7768310.1"/>
    <property type="molecule type" value="Genomic_DNA"/>
</dbReference>
<dbReference type="AlphaFoldDB" id="A0AAN6I242"/>
<keyword evidence="3 9" id="KW-0813">Transport</keyword>
<protein>
    <recommendedName>
        <fullName evidence="9">NADH-ubiquinone oxidoreductase</fullName>
    </recommendedName>
</protein>
<accession>A0AAN6I242</accession>
<sequence>MSSTNTFDSISTSRVTDKLRDTQYVLENAPLPKEIPHVKEIGATTGPLVSASFFIGDRCKDYNDDFMKCHQENGQNGTINCLTEGRRVTRCAASVIRDLNTHCKKEFELHFQCLNYSNMELKNCRKAESLLNDCVFKNLRLQKRVPDDGNREVFRPGNQIYEPLSPHPASERAYRQATHG</sequence>
<dbReference type="PROSITE" id="PS51808">
    <property type="entry name" value="CHCH"/>
    <property type="match status" value="2"/>
</dbReference>
<evidence type="ECO:0000256" key="3">
    <source>
        <dbReference type="ARBA" id="ARBA00022448"/>
    </source>
</evidence>
<evidence type="ECO:0000256" key="8">
    <source>
        <dbReference type="ARBA" id="ARBA00023157"/>
    </source>
</evidence>
<keyword evidence="9" id="KW-0472">Membrane</keyword>
<evidence type="ECO:0000313" key="13">
    <source>
        <dbReference type="Proteomes" id="UP000697297"/>
    </source>
</evidence>
<dbReference type="GO" id="GO:0006120">
    <property type="term" value="P:mitochondrial electron transport, NADH to ubiquinone"/>
    <property type="evidence" value="ECO:0007669"/>
    <property type="project" value="InterPro"/>
</dbReference>
<keyword evidence="6 9" id="KW-0249">Electron transport</keyword>
<dbReference type="PANTHER" id="PTHR13344:SF0">
    <property type="entry name" value="NADH DEHYDROGENASE [UBIQUINONE] 1 ALPHA SUBCOMPLEX SUBUNIT 8"/>
    <property type="match status" value="1"/>
</dbReference>
<keyword evidence="8" id="KW-1015">Disulfide bond</keyword>
<reference evidence="11 13" key="1">
    <citation type="journal article" date="2021" name="G3 (Bethesda)">
        <title>Genomic diversity, chromosomal rearrangements, and interspecies hybridization in the ogataea polymorpha species complex.</title>
        <authorList>
            <person name="Hanson S.J."/>
            <person name="Cinneide E.O."/>
            <person name="Salzberg L.I."/>
            <person name="Wolfe K.H."/>
            <person name="McGowan J."/>
            <person name="Fitzpatrick D.A."/>
            <person name="Matlin K."/>
        </authorList>
    </citation>
    <scope>NUCLEOTIDE SEQUENCE</scope>
    <source>
        <strain evidence="12">81-436-3</strain>
        <strain evidence="11">83-405-1</strain>
    </source>
</reference>
<keyword evidence="9" id="KW-0999">Mitochondrion inner membrane</keyword>
<organism evidence="11 14">
    <name type="scientific">Ogataea haglerorum</name>
    <dbReference type="NCBI Taxonomy" id="1937702"/>
    <lineage>
        <taxon>Eukaryota</taxon>
        <taxon>Fungi</taxon>
        <taxon>Dikarya</taxon>
        <taxon>Ascomycota</taxon>
        <taxon>Saccharomycotina</taxon>
        <taxon>Pichiomycetes</taxon>
        <taxon>Pichiales</taxon>
        <taxon>Pichiaceae</taxon>
        <taxon>Ogataea</taxon>
    </lineage>
</organism>
<evidence type="ECO:0000313" key="11">
    <source>
        <dbReference type="EMBL" id="KAG7728714.1"/>
    </source>
</evidence>
<evidence type="ECO:0000313" key="12">
    <source>
        <dbReference type="EMBL" id="KAG7768310.1"/>
    </source>
</evidence>
<evidence type="ECO:0000313" key="14">
    <source>
        <dbReference type="Proteomes" id="UP000738402"/>
    </source>
</evidence>
<comment type="function">
    <text evidence="1 9">Accessory subunit of the mitochondrial membrane respiratory chain NADH dehydrogenase (Complex I), that is believed not to be involved in catalysis. Complex I functions in the transfer of electrons from NADH to the respiratory chain. The immediate electron acceptor for the enzyme is believed to be ubiquinone.</text>
</comment>
<dbReference type="Proteomes" id="UP000697297">
    <property type="component" value="Unassembled WGS sequence"/>
</dbReference>
<keyword evidence="5" id="KW-0677">Repeat</keyword>
<feature type="region of interest" description="Disordered" evidence="10">
    <location>
        <begin position="148"/>
        <end position="180"/>
    </location>
</feature>
<dbReference type="PIRSF" id="PIRSF017016">
    <property type="entry name" value="NDUA8"/>
    <property type="match status" value="1"/>
</dbReference>
<dbReference type="EMBL" id="JAHLUH010000004">
    <property type="protein sequence ID" value="KAG7728714.1"/>
    <property type="molecule type" value="Genomic_DNA"/>
</dbReference>
<dbReference type="GO" id="GO:0005743">
    <property type="term" value="C:mitochondrial inner membrane"/>
    <property type="evidence" value="ECO:0007669"/>
    <property type="project" value="UniProtKB-SubCell"/>
</dbReference>
<comment type="caution">
    <text evidence="11">The sequence shown here is derived from an EMBL/GenBank/DDBJ whole genome shotgun (WGS) entry which is preliminary data.</text>
</comment>
<evidence type="ECO:0000256" key="9">
    <source>
        <dbReference type="PIRNR" id="PIRNR017016"/>
    </source>
</evidence>
<gene>
    <name evidence="11" type="ORF">KL933_001947</name>
    <name evidence="12" type="ORF">KL946_001128</name>
</gene>
<evidence type="ECO:0000256" key="10">
    <source>
        <dbReference type="SAM" id="MobiDB-lite"/>
    </source>
</evidence>
<dbReference type="InterPro" id="IPR016680">
    <property type="entry name" value="NDUFA8"/>
</dbReference>
<evidence type="ECO:0000256" key="4">
    <source>
        <dbReference type="ARBA" id="ARBA00022660"/>
    </source>
</evidence>
<comment type="subcellular location">
    <subcellularLocation>
        <location evidence="9">Mitochondrion inner membrane</location>
    </subcellularLocation>
</comment>
<evidence type="ECO:0000256" key="2">
    <source>
        <dbReference type="ARBA" id="ARBA00010705"/>
    </source>
</evidence>
<keyword evidence="4 9" id="KW-0679">Respiratory chain</keyword>
<dbReference type="Proteomes" id="UP000738402">
    <property type="component" value="Unassembled WGS sequence"/>
</dbReference>
<dbReference type="PANTHER" id="PTHR13344">
    <property type="entry name" value="NADH-UBIQUINONE OXIDOREDUCTASE"/>
    <property type="match status" value="1"/>
</dbReference>
<evidence type="ECO:0000256" key="7">
    <source>
        <dbReference type="ARBA" id="ARBA00023128"/>
    </source>
</evidence>
<keyword evidence="13" id="KW-1185">Reference proteome</keyword>
<name>A0AAN6I242_9ASCO</name>
<evidence type="ECO:0000256" key="5">
    <source>
        <dbReference type="ARBA" id="ARBA00022737"/>
    </source>
</evidence>
<evidence type="ECO:0000256" key="1">
    <source>
        <dbReference type="ARBA" id="ARBA00003195"/>
    </source>
</evidence>
<evidence type="ECO:0000256" key="6">
    <source>
        <dbReference type="ARBA" id="ARBA00022982"/>
    </source>
</evidence>
<keyword evidence="7 9" id="KW-0496">Mitochondrion</keyword>
<comment type="similarity">
    <text evidence="2 9">Belongs to the complex I NDUFA8 subunit family.</text>
</comment>